<feature type="region of interest" description="Disordered" evidence="12">
    <location>
        <begin position="1"/>
        <end position="26"/>
    </location>
</feature>
<dbReference type="GO" id="GO:0009073">
    <property type="term" value="P:aromatic amino acid family biosynthetic process"/>
    <property type="evidence" value="ECO:0007669"/>
    <property type="project" value="UniProtKB-KW"/>
</dbReference>
<evidence type="ECO:0000313" key="13">
    <source>
        <dbReference type="EMBL" id="OOK64926.1"/>
    </source>
</evidence>
<comment type="pathway">
    <text evidence="2">Metabolic intermediate biosynthesis; chorismate biosynthesis; chorismate from D-erythrose 4-phosphate and phosphoenolpyruvate: step 7/7.</text>
</comment>
<evidence type="ECO:0000256" key="11">
    <source>
        <dbReference type="ARBA" id="ARBA00023239"/>
    </source>
</evidence>
<keyword evidence="6" id="KW-0285">Flavoprotein</keyword>
<reference evidence="13 14" key="1">
    <citation type="submission" date="2017-02" db="EMBL/GenBank/DDBJ databases">
        <title>Complete genome sequences of Mycobacterium kansasii strains isolated from rhesus macaques.</title>
        <authorList>
            <person name="Panda A."/>
            <person name="Nagaraj S."/>
            <person name="Zhao X."/>
            <person name="Tettelin H."/>
            <person name="Detolla L.J."/>
        </authorList>
    </citation>
    <scope>NUCLEOTIDE SEQUENCE [LARGE SCALE GENOMIC DNA]</scope>
    <source>
        <strain evidence="13 14">11-3813</strain>
    </source>
</reference>
<evidence type="ECO:0000256" key="12">
    <source>
        <dbReference type="SAM" id="MobiDB-lite"/>
    </source>
</evidence>
<comment type="similarity">
    <text evidence="3">Belongs to the chorismate synthase family.</text>
</comment>
<keyword evidence="5" id="KW-0028">Amino-acid biosynthesis</keyword>
<dbReference type="PANTHER" id="PTHR21085:SF0">
    <property type="entry name" value="CHORISMATE SYNTHASE"/>
    <property type="match status" value="1"/>
</dbReference>
<evidence type="ECO:0000256" key="3">
    <source>
        <dbReference type="ARBA" id="ARBA00008014"/>
    </source>
</evidence>
<sequence>MHNAGGASSATYGSSRSASPGRQPPWEDVRVLRWITAGESHGRALVAVVEGMVAGVDVTSTEIADQLARRRLGYGRGARMTFERDAVTVLSGVRHGSTLGGPSPSRSATPNGRSGKP</sequence>
<proteinExistence type="inferred from homology"/>
<keyword evidence="7" id="KW-0288">FMN</keyword>
<dbReference type="InterPro" id="IPR020541">
    <property type="entry name" value="Chorismate_synthase_CS"/>
</dbReference>
<dbReference type="PROSITE" id="PS00787">
    <property type="entry name" value="CHORISMATE_SYNTHASE_1"/>
    <property type="match status" value="1"/>
</dbReference>
<dbReference type="EMBL" id="MVBM01000011">
    <property type="protein sequence ID" value="OOK64926.1"/>
    <property type="molecule type" value="Genomic_DNA"/>
</dbReference>
<dbReference type="GO" id="GO:0009423">
    <property type="term" value="P:chorismate biosynthetic process"/>
    <property type="evidence" value="ECO:0007669"/>
    <property type="project" value="UniProtKB-UniPathway"/>
</dbReference>
<keyword evidence="8" id="KW-0274">FAD</keyword>
<accession>A0A1V3WES6</accession>
<keyword evidence="11" id="KW-0456">Lyase</keyword>
<evidence type="ECO:0000256" key="10">
    <source>
        <dbReference type="ARBA" id="ARBA00023141"/>
    </source>
</evidence>
<dbReference type="AlphaFoldDB" id="A0A1V3WES6"/>
<feature type="compositionally biased region" description="Low complexity" evidence="12">
    <location>
        <begin position="1"/>
        <end position="19"/>
    </location>
</feature>
<dbReference type="Pfam" id="PF01264">
    <property type="entry name" value="Chorismate_synt"/>
    <property type="match status" value="1"/>
</dbReference>
<gene>
    <name evidence="13" type="ORF">BZL30_8857</name>
</gene>
<evidence type="ECO:0000256" key="9">
    <source>
        <dbReference type="ARBA" id="ARBA00022857"/>
    </source>
</evidence>
<evidence type="ECO:0000313" key="14">
    <source>
        <dbReference type="Proteomes" id="UP000189229"/>
    </source>
</evidence>
<dbReference type="UniPathway" id="UPA00053">
    <property type="reaction ID" value="UER00090"/>
</dbReference>
<name>A0A1V3WES6_MYCKA</name>
<evidence type="ECO:0000256" key="6">
    <source>
        <dbReference type="ARBA" id="ARBA00022630"/>
    </source>
</evidence>
<dbReference type="PANTHER" id="PTHR21085">
    <property type="entry name" value="CHORISMATE SYNTHASE"/>
    <property type="match status" value="1"/>
</dbReference>
<dbReference type="Gene3D" id="3.60.150.10">
    <property type="entry name" value="Chorismate synthase AroC"/>
    <property type="match status" value="1"/>
</dbReference>
<keyword evidence="10" id="KW-0057">Aromatic amino acid biosynthesis</keyword>
<dbReference type="SUPFAM" id="SSF103263">
    <property type="entry name" value="Chorismate synthase, AroC"/>
    <property type="match status" value="1"/>
</dbReference>
<dbReference type="GO" id="GO:0010181">
    <property type="term" value="F:FMN binding"/>
    <property type="evidence" value="ECO:0007669"/>
    <property type="project" value="TreeGrafter"/>
</dbReference>
<dbReference type="InterPro" id="IPR035904">
    <property type="entry name" value="Chorismate_synth_AroC_sf"/>
</dbReference>
<keyword evidence="9" id="KW-0521">NADP</keyword>
<dbReference type="EC" id="4.2.3.5" evidence="4"/>
<evidence type="ECO:0000256" key="8">
    <source>
        <dbReference type="ARBA" id="ARBA00022827"/>
    </source>
</evidence>
<evidence type="ECO:0000256" key="5">
    <source>
        <dbReference type="ARBA" id="ARBA00022605"/>
    </source>
</evidence>
<evidence type="ECO:0000256" key="2">
    <source>
        <dbReference type="ARBA" id="ARBA00005044"/>
    </source>
</evidence>
<evidence type="ECO:0000256" key="4">
    <source>
        <dbReference type="ARBA" id="ARBA00013036"/>
    </source>
</evidence>
<comment type="caution">
    <text evidence="13">The sequence shown here is derived from an EMBL/GenBank/DDBJ whole genome shotgun (WGS) entry which is preliminary data.</text>
</comment>
<dbReference type="GO" id="GO:0005829">
    <property type="term" value="C:cytosol"/>
    <property type="evidence" value="ECO:0007669"/>
    <property type="project" value="TreeGrafter"/>
</dbReference>
<feature type="region of interest" description="Disordered" evidence="12">
    <location>
        <begin position="93"/>
        <end position="117"/>
    </location>
</feature>
<dbReference type="GO" id="GO:0008652">
    <property type="term" value="P:amino acid biosynthetic process"/>
    <property type="evidence" value="ECO:0007669"/>
    <property type="project" value="UniProtKB-KW"/>
</dbReference>
<protein>
    <recommendedName>
        <fullName evidence="4">chorismate synthase</fullName>
        <ecNumber evidence="4">4.2.3.5</ecNumber>
    </recommendedName>
</protein>
<evidence type="ECO:0000256" key="1">
    <source>
        <dbReference type="ARBA" id="ARBA00001914"/>
    </source>
</evidence>
<dbReference type="Proteomes" id="UP000189229">
    <property type="component" value="Unassembled WGS sequence"/>
</dbReference>
<dbReference type="InterPro" id="IPR000453">
    <property type="entry name" value="Chorismate_synth"/>
</dbReference>
<evidence type="ECO:0000256" key="7">
    <source>
        <dbReference type="ARBA" id="ARBA00022643"/>
    </source>
</evidence>
<comment type="cofactor">
    <cofactor evidence="1">
        <name>FMNH2</name>
        <dbReference type="ChEBI" id="CHEBI:57618"/>
    </cofactor>
</comment>
<organism evidence="13 14">
    <name type="scientific">Mycobacterium kansasii</name>
    <dbReference type="NCBI Taxonomy" id="1768"/>
    <lineage>
        <taxon>Bacteria</taxon>
        <taxon>Bacillati</taxon>
        <taxon>Actinomycetota</taxon>
        <taxon>Actinomycetes</taxon>
        <taxon>Mycobacteriales</taxon>
        <taxon>Mycobacteriaceae</taxon>
        <taxon>Mycobacterium</taxon>
    </lineage>
</organism>
<feature type="compositionally biased region" description="Polar residues" evidence="12">
    <location>
        <begin position="104"/>
        <end position="117"/>
    </location>
</feature>
<dbReference type="GO" id="GO:0004107">
    <property type="term" value="F:chorismate synthase activity"/>
    <property type="evidence" value="ECO:0007669"/>
    <property type="project" value="UniProtKB-EC"/>
</dbReference>